<dbReference type="InterPro" id="IPR000210">
    <property type="entry name" value="BTB/POZ_dom"/>
</dbReference>
<dbReference type="Proteomes" id="UP001432027">
    <property type="component" value="Unassembled WGS sequence"/>
</dbReference>
<proteinExistence type="predicted"/>
<dbReference type="InterPro" id="IPR011333">
    <property type="entry name" value="SKP1/BTB/POZ_sf"/>
</dbReference>
<dbReference type="SMART" id="SM00225">
    <property type="entry name" value="BTB"/>
    <property type="match status" value="1"/>
</dbReference>
<dbReference type="InterPro" id="IPR008974">
    <property type="entry name" value="TRAF-like"/>
</dbReference>
<comment type="caution">
    <text evidence="2">The sequence shown here is derived from an EMBL/GenBank/DDBJ whole genome shotgun (WGS) entry which is preliminary data.</text>
</comment>
<evidence type="ECO:0000313" key="3">
    <source>
        <dbReference type="Proteomes" id="UP001432027"/>
    </source>
</evidence>
<gene>
    <name evidence="2" type="ORF">PENTCL1PPCAC_777</name>
</gene>
<dbReference type="PANTHER" id="PTHR47022">
    <property type="entry name" value="BTB AND MATH DOMAIN-CONTAINING PROTEIN 36-RELATED"/>
    <property type="match status" value="1"/>
</dbReference>
<accession>A0AAV5S8T2</accession>
<dbReference type="Pfam" id="PF00917">
    <property type="entry name" value="MATH"/>
    <property type="match status" value="1"/>
</dbReference>
<dbReference type="Pfam" id="PF00651">
    <property type="entry name" value="BTB"/>
    <property type="match status" value="1"/>
</dbReference>
<keyword evidence="3" id="KW-1185">Reference proteome</keyword>
<dbReference type="EMBL" id="BTSX01000001">
    <property type="protein sequence ID" value="GMS78602.1"/>
    <property type="molecule type" value="Genomic_DNA"/>
</dbReference>
<dbReference type="Gene3D" id="3.30.710.10">
    <property type="entry name" value="Potassium Channel Kv1.1, Chain A"/>
    <property type="match status" value="1"/>
</dbReference>
<dbReference type="PROSITE" id="PS50097">
    <property type="entry name" value="BTB"/>
    <property type="match status" value="1"/>
</dbReference>
<evidence type="ECO:0000259" key="1">
    <source>
        <dbReference type="PROSITE" id="PS50097"/>
    </source>
</evidence>
<dbReference type="AlphaFoldDB" id="A0AAV5S8T2"/>
<feature type="non-terminal residue" evidence="2">
    <location>
        <position position="1"/>
    </location>
</feature>
<dbReference type="PANTHER" id="PTHR47022:SF1">
    <property type="entry name" value="BTB AND MATH DOMAIN-CONTAINING PROTEIN 36-RELATED"/>
    <property type="match status" value="1"/>
</dbReference>
<dbReference type="CDD" id="cd18186">
    <property type="entry name" value="BTB_POZ_ZBTB_KLHL-like"/>
    <property type="match status" value="1"/>
</dbReference>
<sequence>KSYIQGFLVDGSIVSEVTLNLTGGNGDRLRMRRAKPDFFSPSKFSDVSLSVEGKKIYVSKQILSRASPYFEVLFFGDFNESQKEEIKLDDVSALACITALELIYECSYGYAINEDNVENLLKIADRFDIPKIMKSVEDDMFELGLPTHAQLLLFEKYQLHAVQASCLKFNDGREALEVVFSDSFTHFSSELKGEIRMKLNEFLLPSEQDGQKEESLVTEKMRFRLDNVKNLTNSGVKSAVKRINGFPWQLNFFNDKTDNNLVVHILCKKYEESSSWYCKVEGTVKLINHNYVTASLSKVLVSNLFTIFPSIYY</sequence>
<evidence type="ECO:0000313" key="2">
    <source>
        <dbReference type="EMBL" id="GMS78602.1"/>
    </source>
</evidence>
<protein>
    <recommendedName>
        <fullName evidence="1">BTB domain-containing protein</fullName>
    </recommendedName>
</protein>
<dbReference type="SUPFAM" id="SSF54695">
    <property type="entry name" value="POZ domain"/>
    <property type="match status" value="1"/>
</dbReference>
<dbReference type="InterPro" id="IPR002083">
    <property type="entry name" value="MATH/TRAF_dom"/>
</dbReference>
<name>A0AAV5S8T2_9BILA</name>
<dbReference type="Gene3D" id="2.60.210.10">
    <property type="entry name" value="Apoptosis, Tumor Necrosis Factor Receptor Associated Protein 2, Chain A"/>
    <property type="match status" value="1"/>
</dbReference>
<organism evidence="2 3">
    <name type="scientific">Pristionchus entomophagus</name>
    <dbReference type="NCBI Taxonomy" id="358040"/>
    <lineage>
        <taxon>Eukaryota</taxon>
        <taxon>Metazoa</taxon>
        <taxon>Ecdysozoa</taxon>
        <taxon>Nematoda</taxon>
        <taxon>Chromadorea</taxon>
        <taxon>Rhabditida</taxon>
        <taxon>Rhabditina</taxon>
        <taxon>Diplogasteromorpha</taxon>
        <taxon>Diplogasteroidea</taxon>
        <taxon>Neodiplogasteridae</taxon>
        <taxon>Pristionchus</taxon>
    </lineage>
</organism>
<feature type="non-terminal residue" evidence="2">
    <location>
        <position position="313"/>
    </location>
</feature>
<feature type="domain" description="BTB" evidence="1">
    <location>
        <begin position="45"/>
        <end position="104"/>
    </location>
</feature>
<reference evidence="2" key="1">
    <citation type="submission" date="2023-10" db="EMBL/GenBank/DDBJ databases">
        <title>Genome assembly of Pristionchus species.</title>
        <authorList>
            <person name="Yoshida K."/>
            <person name="Sommer R.J."/>
        </authorList>
    </citation>
    <scope>NUCLEOTIDE SEQUENCE</scope>
    <source>
        <strain evidence="2">RS0144</strain>
    </source>
</reference>